<dbReference type="PANTHER" id="PTHR11106">
    <property type="entry name" value="GANGLIOSIDE INDUCED DIFFERENTIATION ASSOCIATED PROTEIN 2-RELATED"/>
    <property type="match status" value="1"/>
</dbReference>
<dbReference type="InterPro" id="IPR043472">
    <property type="entry name" value="Macro_dom-like"/>
</dbReference>
<dbReference type="PANTHER" id="PTHR11106:SF27">
    <property type="entry name" value="MACRO DOMAIN-CONTAINING PROTEIN"/>
    <property type="match status" value="1"/>
</dbReference>
<dbReference type="OrthoDB" id="6077599at2759"/>
<name>A0A3A2ZN34_9EURO</name>
<dbReference type="SUPFAM" id="SSF52949">
    <property type="entry name" value="Macro domain-like"/>
    <property type="match status" value="1"/>
</dbReference>
<evidence type="ECO:0000313" key="3">
    <source>
        <dbReference type="EMBL" id="RJE20744.1"/>
    </source>
</evidence>
<feature type="compositionally biased region" description="Basic and acidic residues" evidence="1">
    <location>
        <begin position="212"/>
        <end position="227"/>
    </location>
</feature>
<sequence length="337" mass="36611">MASLIPVSEIPTASLLYKLNRLTPVSNPINHPSQAFNDVVSLIRSDITKLQVDCIVNAANKSLLGGGGVDGAIHRAAGPDLVKECRKLGGCKTGDAKITDAYNLPCKRVIHTVGPVYHSEDRPEHLLRSCYRRSLELAVENKMKSIAFSGISTGVYGYPGADAAHAVLDEVRKFLEANEGGVLERVIFCNFARQDEEFYEGAIPKFFPPTDQDIHGQRSEAQPKSDGESSPSPEILAAKLPDPPTADPALHDQPEAKKQKVNVEDLGQSISSRAEDKSEDDWEQVDKSEGGHIEGLDDEPVKVERAPSAADVQSVQSSGIIDMDESQTGENFLLKDW</sequence>
<reference evidence="4" key="1">
    <citation type="submission" date="2017-02" db="EMBL/GenBank/DDBJ databases">
        <authorList>
            <person name="Tafer H."/>
            <person name="Lopandic K."/>
        </authorList>
    </citation>
    <scope>NUCLEOTIDE SEQUENCE [LARGE SCALE GENOMIC DNA]</scope>
    <source>
        <strain evidence="4">CBS 366.77</strain>
    </source>
</reference>
<dbReference type="NCBIfam" id="NF001664">
    <property type="entry name" value="PRK00431.1-6"/>
    <property type="match status" value="1"/>
</dbReference>
<dbReference type="Pfam" id="PF01661">
    <property type="entry name" value="Macro"/>
    <property type="match status" value="1"/>
</dbReference>
<evidence type="ECO:0000313" key="4">
    <source>
        <dbReference type="Proteomes" id="UP000266188"/>
    </source>
</evidence>
<evidence type="ECO:0000259" key="2">
    <source>
        <dbReference type="PROSITE" id="PS51154"/>
    </source>
</evidence>
<feature type="compositionally biased region" description="Basic and acidic residues" evidence="1">
    <location>
        <begin position="249"/>
        <end position="263"/>
    </location>
</feature>
<dbReference type="STRING" id="2070753.A0A3A2ZN34"/>
<protein>
    <submittedName>
        <fullName evidence="3">LRP16 family</fullName>
    </submittedName>
</protein>
<feature type="region of interest" description="Disordered" evidence="1">
    <location>
        <begin position="203"/>
        <end position="337"/>
    </location>
</feature>
<dbReference type="Proteomes" id="UP000266188">
    <property type="component" value="Unassembled WGS sequence"/>
</dbReference>
<accession>A0A3A2ZN34</accession>
<dbReference type="AlphaFoldDB" id="A0A3A2ZN34"/>
<feature type="compositionally biased region" description="Basic and acidic residues" evidence="1">
    <location>
        <begin position="284"/>
        <end position="305"/>
    </location>
</feature>
<proteinExistence type="predicted"/>
<dbReference type="PROSITE" id="PS51154">
    <property type="entry name" value="MACRO"/>
    <property type="match status" value="1"/>
</dbReference>
<dbReference type="SMART" id="SM00506">
    <property type="entry name" value="A1pp"/>
    <property type="match status" value="1"/>
</dbReference>
<comment type="caution">
    <text evidence="3">The sequence shown here is derived from an EMBL/GenBank/DDBJ whole genome shotgun (WGS) entry which is preliminary data.</text>
</comment>
<gene>
    <name evidence="3" type="ORF">PHISCL_06913</name>
</gene>
<evidence type="ECO:0000256" key="1">
    <source>
        <dbReference type="SAM" id="MobiDB-lite"/>
    </source>
</evidence>
<organism evidence="3 4">
    <name type="scientific">Aspergillus sclerotialis</name>
    <dbReference type="NCBI Taxonomy" id="2070753"/>
    <lineage>
        <taxon>Eukaryota</taxon>
        <taxon>Fungi</taxon>
        <taxon>Dikarya</taxon>
        <taxon>Ascomycota</taxon>
        <taxon>Pezizomycotina</taxon>
        <taxon>Eurotiomycetes</taxon>
        <taxon>Eurotiomycetidae</taxon>
        <taxon>Eurotiales</taxon>
        <taxon>Aspergillaceae</taxon>
        <taxon>Aspergillus</taxon>
        <taxon>Aspergillus subgen. Polypaecilum</taxon>
    </lineage>
</organism>
<dbReference type="CDD" id="cd02908">
    <property type="entry name" value="Macro_OAADPr_deacetylase"/>
    <property type="match status" value="1"/>
</dbReference>
<dbReference type="InterPro" id="IPR002589">
    <property type="entry name" value="Macro_dom"/>
</dbReference>
<dbReference type="EMBL" id="MVGC01000280">
    <property type="protein sequence ID" value="RJE20744.1"/>
    <property type="molecule type" value="Genomic_DNA"/>
</dbReference>
<dbReference type="Gene3D" id="3.40.220.10">
    <property type="entry name" value="Leucine Aminopeptidase, subunit E, domain 1"/>
    <property type="match status" value="1"/>
</dbReference>
<feature type="domain" description="Macro" evidence="2">
    <location>
        <begin position="27"/>
        <end position="207"/>
    </location>
</feature>
<keyword evidence="4" id="KW-1185">Reference proteome</keyword>